<dbReference type="NCBIfam" id="NF038403">
    <property type="entry name" value="perm_prefix_1"/>
    <property type="match status" value="1"/>
</dbReference>
<organism evidence="2 3">
    <name type="scientific">Lacticaseibacillus paracasei</name>
    <name type="common">Lactobacillus paracasei</name>
    <dbReference type="NCBI Taxonomy" id="1597"/>
    <lineage>
        <taxon>Bacteria</taxon>
        <taxon>Bacillati</taxon>
        <taxon>Bacillota</taxon>
        <taxon>Bacilli</taxon>
        <taxon>Lactobacillales</taxon>
        <taxon>Lactobacillaceae</taxon>
        <taxon>Lacticaseibacillus</taxon>
    </lineage>
</organism>
<evidence type="ECO:0000256" key="1">
    <source>
        <dbReference type="SAM" id="Phobius"/>
    </source>
</evidence>
<feature type="transmembrane region" description="Helical" evidence="1">
    <location>
        <begin position="192"/>
        <end position="212"/>
    </location>
</feature>
<dbReference type="EMBL" id="LKFS01000079">
    <property type="protein sequence ID" value="RND80376.1"/>
    <property type="molecule type" value="Genomic_DNA"/>
</dbReference>
<feature type="transmembrane region" description="Helical" evidence="1">
    <location>
        <begin position="294"/>
        <end position="315"/>
    </location>
</feature>
<dbReference type="Proteomes" id="UP000284716">
    <property type="component" value="Unassembled WGS sequence"/>
</dbReference>
<feature type="transmembrane region" description="Helical" evidence="1">
    <location>
        <begin position="109"/>
        <end position="129"/>
    </location>
</feature>
<accession>A0A422M106</accession>
<keyword evidence="1" id="KW-0812">Transmembrane</keyword>
<name>A0A422M106_LACPA</name>
<feature type="transmembrane region" description="Helical" evidence="1">
    <location>
        <begin position="321"/>
        <end position="341"/>
    </location>
</feature>
<proteinExistence type="predicted"/>
<keyword evidence="1" id="KW-0472">Membrane</keyword>
<feature type="transmembrane region" description="Helical" evidence="1">
    <location>
        <begin position="224"/>
        <end position="245"/>
    </location>
</feature>
<dbReference type="AlphaFoldDB" id="A0A422M106"/>
<evidence type="ECO:0000313" key="3">
    <source>
        <dbReference type="Proteomes" id="UP000284716"/>
    </source>
</evidence>
<dbReference type="InterPro" id="IPR047928">
    <property type="entry name" value="Perm_prefix_1"/>
</dbReference>
<protein>
    <recommendedName>
        <fullName evidence="4">Beta-carotene 15,15'-monooxygenase</fullName>
    </recommendedName>
</protein>
<reference evidence="2 3" key="1">
    <citation type="journal article" date="2018" name="Front. Microbiol.">
        <title>Conversion of Methionine to Cysteine in Lactobacillus paracasei Depends on the Highly Mobile cysK-ctl-cysE Gene Cluster.</title>
        <authorList>
            <person name="Wuthrich D."/>
            <person name="Irmler S."/>
            <person name="Berthoud H."/>
            <person name="Guggenbuhl B."/>
            <person name="Eugster E."/>
            <person name="Bruggmann R."/>
        </authorList>
    </citation>
    <scope>NUCLEOTIDE SEQUENCE [LARGE SCALE GENOMIC DNA]</scope>
    <source>
        <strain evidence="2 3">FAM18157</strain>
    </source>
</reference>
<keyword evidence="1" id="KW-1133">Transmembrane helix</keyword>
<dbReference type="RefSeq" id="WP_114657140.1">
    <property type="nucleotide sequence ID" value="NZ_LKFS01000079.1"/>
</dbReference>
<gene>
    <name evidence="2" type="ORF">FAM18157_02082</name>
</gene>
<evidence type="ECO:0008006" key="4">
    <source>
        <dbReference type="Google" id="ProtNLM"/>
    </source>
</evidence>
<evidence type="ECO:0000313" key="2">
    <source>
        <dbReference type="EMBL" id="RND80376.1"/>
    </source>
</evidence>
<comment type="caution">
    <text evidence="2">The sequence shown here is derived from an EMBL/GenBank/DDBJ whole genome shotgun (WGS) entry which is preliminary data.</text>
</comment>
<feature type="transmembrane region" description="Helical" evidence="1">
    <location>
        <begin position="141"/>
        <end position="161"/>
    </location>
</feature>
<sequence>MDTITTYLDSLFASLPDNDKTRQAKADMLANMRDYYRDLLREGKSEEAAIGAVISAFGSIDELRADLGMPAQATATTTQSDPTDAEEEADEDAITETELRSFWHMADQFATQIALGVLLCAVSIALPAYTGGGRWEGFGVIGMFLLAALAVGLFIWGGTVFSQQKKQLNDRPITASAKQLANKTTGEYTRQFAAGLIAGIMICIGSLIPPIISAYIPGFIIENAGGALFLAIAGLGSYLIIYVSINYSQLKRYAYATTAANSTAWYHDGTDDDAANYWEQPHKHHQNTRARQDIALFHQVYWPTVLIIYLLVSFLLHGWAYSWLIFIIGGVMQNIITAVIARRDYSE</sequence>